<dbReference type="OrthoDB" id="10251809at2759"/>
<dbReference type="STRING" id="4829.A0A168RWY2"/>
<dbReference type="PANTHER" id="PTHR46093">
    <property type="entry name" value="ACYL-COA-BINDING DOMAIN-CONTAINING PROTEIN 5"/>
    <property type="match status" value="1"/>
</dbReference>
<dbReference type="Pfam" id="PF24681">
    <property type="entry name" value="Kelch_KLHDC2_KLHL20_DRC7"/>
    <property type="match status" value="1"/>
</dbReference>
<dbReference type="InParanoid" id="A0A168RWY2"/>
<organism evidence="4">
    <name type="scientific">Absidia glauca</name>
    <name type="common">Pin mould</name>
    <dbReference type="NCBI Taxonomy" id="4829"/>
    <lineage>
        <taxon>Eukaryota</taxon>
        <taxon>Fungi</taxon>
        <taxon>Fungi incertae sedis</taxon>
        <taxon>Mucoromycota</taxon>
        <taxon>Mucoromycotina</taxon>
        <taxon>Mucoromycetes</taxon>
        <taxon>Mucorales</taxon>
        <taxon>Cunninghamellaceae</taxon>
        <taxon>Absidia</taxon>
    </lineage>
</organism>
<dbReference type="InterPro" id="IPR015915">
    <property type="entry name" value="Kelch-typ_b-propeller"/>
</dbReference>
<gene>
    <name evidence="4" type="primary">ABSGL_13150.1 scaffold 13659</name>
</gene>
<dbReference type="SUPFAM" id="SSF117281">
    <property type="entry name" value="Kelch motif"/>
    <property type="match status" value="2"/>
</dbReference>
<keyword evidence="2" id="KW-0677">Repeat</keyword>
<evidence type="ECO:0000256" key="1">
    <source>
        <dbReference type="ARBA" id="ARBA00022441"/>
    </source>
</evidence>
<reference evidence="4" key="1">
    <citation type="submission" date="2016-04" db="EMBL/GenBank/DDBJ databases">
        <authorList>
            <person name="Evans L.H."/>
            <person name="Alamgir A."/>
            <person name="Owens N."/>
            <person name="Weber N.D."/>
            <person name="Virtaneva K."/>
            <person name="Barbian K."/>
            <person name="Babar A."/>
            <person name="Rosenke K."/>
        </authorList>
    </citation>
    <scope>NUCLEOTIDE SEQUENCE [LARGE SCALE GENOMIC DNA]</scope>
    <source>
        <strain evidence="4">CBS 101.48</strain>
    </source>
</reference>
<dbReference type="EMBL" id="LT554760">
    <property type="protein sequence ID" value="SAM07507.1"/>
    <property type="molecule type" value="Genomic_DNA"/>
</dbReference>
<evidence type="ECO:0000313" key="4">
    <source>
        <dbReference type="EMBL" id="SAM07507.1"/>
    </source>
</evidence>
<evidence type="ECO:0000313" key="5">
    <source>
        <dbReference type="Proteomes" id="UP000078561"/>
    </source>
</evidence>
<keyword evidence="1" id="KW-0880">Kelch repeat</keyword>
<evidence type="ECO:0000256" key="3">
    <source>
        <dbReference type="SAM" id="MobiDB-lite"/>
    </source>
</evidence>
<dbReference type="PANTHER" id="PTHR46093:SF18">
    <property type="entry name" value="FIBRONECTIN TYPE-III DOMAIN-CONTAINING PROTEIN"/>
    <property type="match status" value="1"/>
</dbReference>
<dbReference type="AlphaFoldDB" id="A0A168RWY2"/>
<proteinExistence type="predicted"/>
<dbReference type="SMART" id="SM00612">
    <property type="entry name" value="Kelch"/>
    <property type="match status" value="4"/>
</dbReference>
<dbReference type="Proteomes" id="UP000078561">
    <property type="component" value="Unassembled WGS sequence"/>
</dbReference>
<name>A0A168RWY2_ABSGL</name>
<dbReference type="InterPro" id="IPR006652">
    <property type="entry name" value="Kelch_1"/>
</dbReference>
<feature type="compositionally biased region" description="Low complexity" evidence="3">
    <location>
        <begin position="22"/>
        <end position="44"/>
    </location>
</feature>
<sequence>MSQTQHRRHLHEYESPLVAGSTVSFTSSSSNSSSGSNTSSSIFSRVKRSLSSNHQHTQQHSKQHSPPSTITGFPRPNHQLSPSSSTSSNMIKDSYKRMPPPPTSYAMQESFSLPSYHQPDNKSNEAFFASTTSIHGEEIKSPMGPRSNSDHFNYNNNISNSTKNSNSALITSSMIRAKSTDPNTHCKLDGRNQKRNQIVLRSAVSLTDIFYVPLASKHAVSFRSAPATTSSFVELTTLNKKPEKRSSLSNQGGVQAPAPAMFWSLPSVYGKIPKPTRAHISVVIGDLMYVFGGTDSKHCLGSLYALELDTFTWIKPKVYGDIPPPCRAHSAVSHGNTIYVFGGGDGPTYHNHFYALDTTSMTWRKPSTSGPVPSPRRAHVAVVWSDTMYIFGGGDGARALNDVCALNLKTMCWSVLETTGPKPVARGYHSGTLVGSKLIVFGGSDGHECFGDIHVFDLELQRWHPFNIEPHVPRLSHAAVCVGSYLFVTAGHDGSQYCKDLLLLNLVTMAWEVRKIYGNAPSNRGYHTMLLYDSRLFMFGGYDGKKFFNDLYVLELSSCAYLPQITNFSIDTSFTS</sequence>
<feature type="compositionally biased region" description="Polar residues" evidence="3">
    <location>
        <begin position="78"/>
        <end position="91"/>
    </location>
</feature>
<dbReference type="Gene3D" id="2.120.10.80">
    <property type="entry name" value="Kelch-type beta propeller"/>
    <property type="match status" value="2"/>
</dbReference>
<evidence type="ECO:0000256" key="2">
    <source>
        <dbReference type="ARBA" id="ARBA00022737"/>
    </source>
</evidence>
<protein>
    <submittedName>
        <fullName evidence="4">Uncharacterized protein</fullName>
    </submittedName>
</protein>
<keyword evidence="5" id="KW-1185">Reference proteome</keyword>
<feature type="region of interest" description="Disordered" evidence="3">
    <location>
        <begin position="22"/>
        <end position="105"/>
    </location>
</feature>
<accession>A0A168RWY2</accession>